<dbReference type="SUPFAM" id="SSF52768">
    <property type="entry name" value="Arginase/deacetylase"/>
    <property type="match status" value="1"/>
</dbReference>
<evidence type="ECO:0000313" key="6">
    <source>
        <dbReference type="Proteomes" id="UP001501490"/>
    </source>
</evidence>
<dbReference type="PANTHER" id="PTHR43782:SF3">
    <property type="entry name" value="ARGINASE"/>
    <property type="match status" value="1"/>
</dbReference>
<dbReference type="Pfam" id="PF00491">
    <property type="entry name" value="Arginase"/>
    <property type="match status" value="1"/>
</dbReference>
<evidence type="ECO:0000256" key="4">
    <source>
        <dbReference type="PROSITE-ProRule" id="PRU00742"/>
    </source>
</evidence>
<dbReference type="PROSITE" id="PS51409">
    <property type="entry name" value="ARGINASE_2"/>
    <property type="match status" value="1"/>
</dbReference>
<keyword evidence="2" id="KW-0378">Hydrolase</keyword>
<evidence type="ECO:0000256" key="3">
    <source>
        <dbReference type="ARBA" id="ARBA00023211"/>
    </source>
</evidence>
<dbReference type="Gene3D" id="3.40.800.10">
    <property type="entry name" value="Ureohydrolase domain"/>
    <property type="match status" value="1"/>
</dbReference>
<name>A0ABP7AZ41_9ACTN</name>
<keyword evidence="1" id="KW-0479">Metal-binding</keyword>
<comment type="caution">
    <text evidence="5">The sequence shown here is derived from an EMBL/GenBank/DDBJ whole genome shotgun (WGS) entry which is preliminary data.</text>
</comment>
<dbReference type="PANTHER" id="PTHR43782">
    <property type="entry name" value="ARGINASE"/>
    <property type="match status" value="1"/>
</dbReference>
<evidence type="ECO:0000256" key="2">
    <source>
        <dbReference type="ARBA" id="ARBA00022801"/>
    </source>
</evidence>
<dbReference type="Proteomes" id="UP001501490">
    <property type="component" value="Unassembled WGS sequence"/>
</dbReference>
<evidence type="ECO:0000256" key="1">
    <source>
        <dbReference type="ARBA" id="ARBA00022723"/>
    </source>
</evidence>
<dbReference type="InterPro" id="IPR023696">
    <property type="entry name" value="Ureohydrolase_dom_sf"/>
</dbReference>
<comment type="similarity">
    <text evidence="4">Belongs to the arginase family.</text>
</comment>
<dbReference type="InterPro" id="IPR006035">
    <property type="entry name" value="Ureohydrolase"/>
</dbReference>
<keyword evidence="3" id="KW-0464">Manganese</keyword>
<proteinExistence type="inferred from homology"/>
<protein>
    <submittedName>
        <fullName evidence="5">Arginase family protein</fullName>
    </submittedName>
</protein>
<gene>
    <name evidence="5" type="ORF">GCM10022236_53240</name>
</gene>
<dbReference type="CDD" id="cd09999">
    <property type="entry name" value="Arginase-like_1"/>
    <property type="match status" value="1"/>
</dbReference>
<dbReference type="EMBL" id="BAABAB010000057">
    <property type="protein sequence ID" value="GAA3643961.1"/>
    <property type="molecule type" value="Genomic_DNA"/>
</dbReference>
<evidence type="ECO:0000313" key="5">
    <source>
        <dbReference type="EMBL" id="GAA3643961.1"/>
    </source>
</evidence>
<reference evidence="6" key="1">
    <citation type="journal article" date="2019" name="Int. J. Syst. Evol. Microbiol.">
        <title>The Global Catalogue of Microorganisms (GCM) 10K type strain sequencing project: providing services to taxonomists for standard genome sequencing and annotation.</title>
        <authorList>
            <consortium name="The Broad Institute Genomics Platform"/>
            <consortium name="The Broad Institute Genome Sequencing Center for Infectious Disease"/>
            <person name="Wu L."/>
            <person name="Ma J."/>
        </authorList>
    </citation>
    <scope>NUCLEOTIDE SEQUENCE [LARGE SCALE GENOMIC DNA]</scope>
    <source>
        <strain evidence="6">JCM 16929</strain>
    </source>
</reference>
<accession>A0ABP7AZ41</accession>
<organism evidence="5 6">
    <name type="scientific">Microlunatus ginsengisoli</name>
    <dbReference type="NCBI Taxonomy" id="363863"/>
    <lineage>
        <taxon>Bacteria</taxon>
        <taxon>Bacillati</taxon>
        <taxon>Actinomycetota</taxon>
        <taxon>Actinomycetes</taxon>
        <taxon>Propionibacteriales</taxon>
        <taxon>Propionibacteriaceae</taxon>
        <taxon>Microlunatus</taxon>
    </lineage>
</organism>
<sequence>MPNTKHGVAESHLRLVWPQWQGAGTPSVRALAPEFPFDVARRGYSVGTRVLAAVLPEHDGPTAVVPVEMGDRGLGQRDGIEAKTIVLEQLRDALALLAEYDPDRVTTLGGECSVSMAPFSYLIDKYGDDLAIVWIDSHPDMGTGESDYPGYHAMVVSGLTGHGDQELLDILPATITPDRVALLGMHDWTDPTLPAVAEQWGLTVFGPDALRTSSAPVLDWLVATGASKVAVHFDVDTIDADEIQLGLGADVGGLTSTEARRLVADIDQSVDVVALTIAEFIPRQVIHLQQILDGFPLLGGTNKPS</sequence>
<keyword evidence="6" id="KW-1185">Reference proteome</keyword>